<gene>
    <name evidence="2" type="primary">NCL1_37627</name>
    <name evidence="2" type="ORF">NPIL_581241</name>
</gene>
<protein>
    <submittedName>
        <fullName evidence="2">Uncharacterized protein</fullName>
    </submittedName>
</protein>
<organism evidence="2 3">
    <name type="scientific">Nephila pilipes</name>
    <name type="common">Giant wood spider</name>
    <name type="synonym">Nephila maculata</name>
    <dbReference type="NCBI Taxonomy" id="299642"/>
    <lineage>
        <taxon>Eukaryota</taxon>
        <taxon>Metazoa</taxon>
        <taxon>Ecdysozoa</taxon>
        <taxon>Arthropoda</taxon>
        <taxon>Chelicerata</taxon>
        <taxon>Arachnida</taxon>
        <taxon>Araneae</taxon>
        <taxon>Araneomorphae</taxon>
        <taxon>Entelegynae</taxon>
        <taxon>Araneoidea</taxon>
        <taxon>Nephilidae</taxon>
        <taxon>Nephila</taxon>
    </lineage>
</organism>
<keyword evidence="3" id="KW-1185">Reference proteome</keyword>
<name>A0A8X6N4C0_NEPPI</name>
<evidence type="ECO:0000313" key="2">
    <source>
        <dbReference type="EMBL" id="GFS92544.1"/>
    </source>
</evidence>
<dbReference type="Proteomes" id="UP000887013">
    <property type="component" value="Unassembled WGS sequence"/>
</dbReference>
<accession>A0A8X6N4C0</accession>
<feature type="signal peptide" evidence="1">
    <location>
        <begin position="1"/>
        <end position="26"/>
    </location>
</feature>
<evidence type="ECO:0000256" key="1">
    <source>
        <dbReference type="SAM" id="SignalP"/>
    </source>
</evidence>
<reference evidence="2" key="1">
    <citation type="submission" date="2020-08" db="EMBL/GenBank/DDBJ databases">
        <title>Multicomponent nature underlies the extraordinary mechanical properties of spider dragline silk.</title>
        <authorList>
            <person name="Kono N."/>
            <person name="Nakamura H."/>
            <person name="Mori M."/>
            <person name="Yoshida Y."/>
            <person name="Ohtoshi R."/>
            <person name="Malay A.D."/>
            <person name="Moran D.A.P."/>
            <person name="Tomita M."/>
            <person name="Numata K."/>
            <person name="Arakawa K."/>
        </authorList>
    </citation>
    <scope>NUCLEOTIDE SEQUENCE</scope>
</reference>
<feature type="chain" id="PRO_5036500160" evidence="1">
    <location>
        <begin position="27"/>
        <end position="250"/>
    </location>
</feature>
<comment type="caution">
    <text evidence="2">The sequence shown here is derived from an EMBL/GenBank/DDBJ whole genome shotgun (WGS) entry which is preliminary data.</text>
</comment>
<sequence length="250" mass="27732">MNFVLPNLCALSSLILLFAHLNTGACDSPDPENSVFHPIISYDIKVISDNSTISDFVSTFVKLVYASDTLKDLFDVGDAPSSAFRDHTYKGPASLEWSLSTALLPTPSRKDVKSDDGEIIADFATRPIVQNFETIPRDVVVRIYANTAANILYSNGKLSSTNDAEKLAKKYAKEFTENAKKYVKKGDYESKFDAIAQGIIKFVLGIEKLTQDLLWKVAFFYESQFLLAAVELGYTNDAYDQCAKEANESM</sequence>
<evidence type="ECO:0000313" key="3">
    <source>
        <dbReference type="Proteomes" id="UP000887013"/>
    </source>
</evidence>
<dbReference type="AlphaFoldDB" id="A0A8X6N4C0"/>
<dbReference type="OrthoDB" id="6426344at2759"/>
<dbReference type="EMBL" id="BMAW01099930">
    <property type="protein sequence ID" value="GFS92544.1"/>
    <property type="molecule type" value="Genomic_DNA"/>
</dbReference>
<proteinExistence type="predicted"/>
<keyword evidence="1" id="KW-0732">Signal</keyword>